<dbReference type="Proteomes" id="UP000095762">
    <property type="component" value="Unassembled WGS sequence"/>
</dbReference>
<dbReference type="GO" id="GO:0016787">
    <property type="term" value="F:hydrolase activity"/>
    <property type="evidence" value="ECO:0007669"/>
    <property type="project" value="UniProtKB-KW"/>
</dbReference>
<dbReference type="RefSeq" id="WP_055059665.1">
    <property type="nucleotide sequence ID" value="NZ_CZBP01000007.1"/>
</dbReference>
<dbReference type="AlphaFoldDB" id="A0A174S7K6"/>
<dbReference type="SUPFAM" id="SSF53474">
    <property type="entry name" value="alpha/beta-Hydrolases"/>
    <property type="match status" value="1"/>
</dbReference>
<dbReference type="Pfam" id="PF12697">
    <property type="entry name" value="Abhydrolase_6"/>
    <property type="match status" value="1"/>
</dbReference>
<evidence type="ECO:0000313" key="3">
    <source>
        <dbReference type="Proteomes" id="UP000095762"/>
    </source>
</evidence>
<reference evidence="2 3" key="1">
    <citation type="submission" date="2015-09" db="EMBL/GenBank/DDBJ databases">
        <authorList>
            <consortium name="Pathogen Informatics"/>
        </authorList>
    </citation>
    <scope>NUCLEOTIDE SEQUENCE [LARGE SCALE GENOMIC DNA]</scope>
    <source>
        <strain evidence="2 3">2789STDY5834957</strain>
    </source>
</reference>
<feature type="domain" description="AB hydrolase-1" evidence="1">
    <location>
        <begin position="17"/>
        <end position="113"/>
    </location>
</feature>
<evidence type="ECO:0000259" key="1">
    <source>
        <dbReference type="Pfam" id="PF12697"/>
    </source>
</evidence>
<name>A0A174S7K6_9FIRM</name>
<sequence>MEFESEKIISKFNKGTIVLVHGAYHGPWCWEDNFKPFFVKRGYSVIVVNFSNPNPKVKINDYMEHLNEVVGEISGKVYFISHSLGTAIVEKYITKFSPKLDAVVFLAPSPVIKRLQKAFLVNFHNIMRSKRCFYFSNRLDESVESVYLDKFTDESRQIELLMIRKKVPVGYEWNYKTLVMGSLNDNCMPISVLLDTAKIFKAKLIIYQEHCHDMMLDPAWEIVAEDILGFILV</sequence>
<organism evidence="2 3">
    <name type="scientific">Blautia obeum</name>
    <dbReference type="NCBI Taxonomy" id="40520"/>
    <lineage>
        <taxon>Bacteria</taxon>
        <taxon>Bacillati</taxon>
        <taxon>Bacillota</taxon>
        <taxon>Clostridia</taxon>
        <taxon>Lachnospirales</taxon>
        <taxon>Lachnospiraceae</taxon>
        <taxon>Blautia</taxon>
    </lineage>
</organism>
<dbReference type="InterPro" id="IPR029058">
    <property type="entry name" value="AB_hydrolase_fold"/>
</dbReference>
<dbReference type="EMBL" id="CZBP01000007">
    <property type="protein sequence ID" value="CUP91405.1"/>
    <property type="molecule type" value="Genomic_DNA"/>
</dbReference>
<protein>
    <submittedName>
        <fullName evidence="2">Predicted esterase of the alpha/beta hydrolase fold</fullName>
    </submittedName>
</protein>
<dbReference type="InterPro" id="IPR000073">
    <property type="entry name" value="AB_hydrolase_1"/>
</dbReference>
<dbReference type="Gene3D" id="3.40.50.1820">
    <property type="entry name" value="alpha/beta hydrolase"/>
    <property type="match status" value="1"/>
</dbReference>
<proteinExistence type="predicted"/>
<evidence type="ECO:0000313" key="2">
    <source>
        <dbReference type="EMBL" id="CUP91405.1"/>
    </source>
</evidence>
<keyword evidence="2" id="KW-0378">Hydrolase</keyword>
<gene>
    <name evidence="2" type="ORF">ERS852569_01219</name>
</gene>
<accession>A0A174S7K6</accession>